<sequence>MFYKWFPYGKNMEEGWSFDVITLLAIIGEGSVAEFAQTITASSLCMLPRLIPAPQAMLRPQRPQRLPEVHAKLAGVYGGTLLDSVGFFANILHPLDEYRPFDFRVFEIKHTHLLKPGAKRRLENEGFLGTVFGLRWLKRRKKAKKAAAQGEEDDDGQQKNSEITINNTRENSNTNGTDDASEDALRRRNGGTTNGTNGKHVTLDVDPEHGDPLPSPGINRQPTMAERITDIVAAPKIMTPQRVASSPNARYTVPPALDSPMHVINIFSFFLTVAILVTSAYWHDGAAVVAIVTISIAATVMGYASWWYPLLMARQANAKVPPGDVVIRTREGAFLVVKCTEEVARELYQGTEECCYVSTKYHRLFMGIAMVLLMVAVVLLGNCKWSSQALIGGAYVLLNSIYWVCGLLPQRFFWDLSRYTITDITPEDVKNNDKNDVPPNFTRTLWYAIRETKKDAWVDRSGALPGTLQWKKWLEEALRAANEGNYDWDAVGRKDAIMRENPDAYVSREPSNLVKQHQTGHWPNDPAAQKAPLDQVQPSPYQHPGGALL</sequence>
<keyword evidence="2" id="KW-0472">Membrane</keyword>
<dbReference type="Proteomes" id="UP001281003">
    <property type="component" value="Unassembled WGS sequence"/>
</dbReference>
<proteinExistence type="predicted"/>
<protein>
    <submittedName>
        <fullName evidence="3">Uncharacterized protein</fullName>
    </submittedName>
</protein>
<evidence type="ECO:0000256" key="2">
    <source>
        <dbReference type="SAM" id="Phobius"/>
    </source>
</evidence>
<dbReference type="EMBL" id="JAUTDP010000002">
    <property type="protein sequence ID" value="KAK3401963.1"/>
    <property type="molecule type" value="Genomic_DNA"/>
</dbReference>
<feature type="region of interest" description="Disordered" evidence="1">
    <location>
        <begin position="507"/>
        <end position="549"/>
    </location>
</feature>
<accession>A0AAE0UFA9</accession>
<comment type="caution">
    <text evidence="3">The sequence shown here is derived from an EMBL/GenBank/DDBJ whole genome shotgun (WGS) entry which is preliminary data.</text>
</comment>
<keyword evidence="4" id="KW-1185">Reference proteome</keyword>
<organism evidence="3 4">
    <name type="scientific">Sordaria brevicollis</name>
    <dbReference type="NCBI Taxonomy" id="83679"/>
    <lineage>
        <taxon>Eukaryota</taxon>
        <taxon>Fungi</taxon>
        <taxon>Dikarya</taxon>
        <taxon>Ascomycota</taxon>
        <taxon>Pezizomycotina</taxon>
        <taxon>Sordariomycetes</taxon>
        <taxon>Sordariomycetidae</taxon>
        <taxon>Sordariales</taxon>
        <taxon>Sordariaceae</taxon>
        <taxon>Sordaria</taxon>
    </lineage>
</organism>
<feature type="transmembrane region" description="Helical" evidence="2">
    <location>
        <begin position="387"/>
        <end position="408"/>
    </location>
</feature>
<evidence type="ECO:0000313" key="4">
    <source>
        <dbReference type="Proteomes" id="UP001281003"/>
    </source>
</evidence>
<dbReference type="AlphaFoldDB" id="A0AAE0UFA9"/>
<gene>
    <name evidence="3" type="ORF">B0T20DRAFT_450874</name>
</gene>
<feature type="transmembrane region" description="Helical" evidence="2">
    <location>
        <begin position="364"/>
        <end position="381"/>
    </location>
</feature>
<feature type="compositionally biased region" description="Polar residues" evidence="1">
    <location>
        <begin position="509"/>
        <end position="521"/>
    </location>
</feature>
<feature type="compositionally biased region" description="Polar residues" evidence="1">
    <location>
        <begin position="160"/>
        <end position="178"/>
    </location>
</feature>
<feature type="transmembrane region" description="Helical" evidence="2">
    <location>
        <begin position="263"/>
        <end position="282"/>
    </location>
</feature>
<reference evidence="3" key="1">
    <citation type="journal article" date="2023" name="Mol. Phylogenet. Evol.">
        <title>Genome-scale phylogeny and comparative genomics of the fungal order Sordariales.</title>
        <authorList>
            <person name="Hensen N."/>
            <person name="Bonometti L."/>
            <person name="Westerberg I."/>
            <person name="Brannstrom I.O."/>
            <person name="Guillou S."/>
            <person name="Cros-Aarteil S."/>
            <person name="Calhoun S."/>
            <person name="Haridas S."/>
            <person name="Kuo A."/>
            <person name="Mondo S."/>
            <person name="Pangilinan J."/>
            <person name="Riley R."/>
            <person name="LaButti K."/>
            <person name="Andreopoulos B."/>
            <person name="Lipzen A."/>
            <person name="Chen C."/>
            <person name="Yan M."/>
            <person name="Daum C."/>
            <person name="Ng V."/>
            <person name="Clum A."/>
            <person name="Steindorff A."/>
            <person name="Ohm R.A."/>
            <person name="Martin F."/>
            <person name="Silar P."/>
            <person name="Natvig D.O."/>
            <person name="Lalanne C."/>
            <person name="Gautier V."/>
            <person name="Ament-Velasquez S.L."/>
            <person name="Kruys A."/>
            <person name="Hutchinson M.I."/>
            <person name="Powell A.J."/>
            <person name="Barry K."/>
            <person name="Miller A.N."/>
            <person name="Grigoriev I.V."/>
            <person name="Debuchy R."/>
            <person name="Gladieux P."/>
            <person name="Hiltunen Thoren M."/>
            <person name="Johannesson H."/>
        </authorList>
    </citation>
    <scope>NUCLEOTIDE SEQUENCE</scope>
    <source>
        <strain evidence="3">FGSC 1904</strain>
    </source>
</reference>
<reference evidence="3" key="2">
    <citation type="submission" date="2023-07" db="EMBL/GenBank/DDBJ databases">
        <authorList>
            <consortium name="Lawrence Berkeley National Laboratory"/>
            <person name="Haridas S."/>
            <person name="Hensen N."/>
            <person name="Bonometti L."/>
            <person name="Westerberg I."/>
            <person name="Brannstrom I.O."/>
            <person name="Guillou S."/>
            <person name="Cros-Aarteil S."/>
            <person name="Calhoun S."/>
            <person name="Kuo A."/>
            <person name="Mondo S."/>
            <person name="Pangilinan J."/>
            <person name="Riley R."/>
            <person name="LaButti K."/>
            <person name="Andreopoulos B."/>
            <person name="Lipzen A."/>
            <person name="Chen C."/>
            <person name="Yanf M."/>
            <person name="Daum C."/>
            <person name="Ng V."/>
            <person name="Clum A."/>
            <person name="Steindorff A."/>
            <person name="Ohm R."/>
            <person name="Martin F."/>
            <person name="Silar P."/>
            <person name="Natvig D."/>
            <person name="Lalanne C."/>
            <person name="Gautier V."/>
            <person name="Ament-velasquez S.L."/>
            <person name="Kruys A."/>
            <person name="Hutchinson M.I."/>
            <person name="Powell A.J."/>
            <person name="Barry K."/>
            <person name="Miller A.N."/>
            <person name="Grigoriev I.V."/>
            <person name="Debuchy R."/>
            <person name="Gladieux P."/>
            <person name="Thoren M.H."/>
            <person name="Johannesson H."/>
        </authorList>
    </citation>
    <scope>NUCLEOTIDE SEQUENCE</scope>
    <source>
        <strain evidence="3">FGSC 1904</strain>
    </source>
</reference>
<feature type="region of interest" description="Disordered" evidence="1">
    <location>
        <begin position="145"/>
        <end position="222"/>
    </location>
</feature>
<feature type="compositionally biased region" description="Basic and acidic residues" evidence="1">
    <location>
        <begin position="201"/>
        <end position="211"/>
    </location>
</feature>
<evidence type="ECO:0000256" key="1">
    <source>
        <dbReference type="SAM" id="MobiDB-lite"/>
    </source>
</evidence>
<keyword evidence="2" id="KW-0812">Transmembrane</keyword>
<evidence type="ECO:0000313" key="3">
    <source>
        <dbReference type="EMBL" id="KAK3401963.1"/>
    </source>
</evidence>
<feature type="transmembrane region" description="Helical" evidence="2">
    <location>
        <begin position="288"/>
        <end position="308"/>
    </location>
</feature>
<name>A0AAE0UFA9_SORBR</name>
<keyword evidence="2" id="KW-1133">Transmembrane helix</keyword>